<evidence type="ECO:0000256" key="8">
    <source>
        <dbReference type="ARBA" id="ARBA00049527"/>
    </source>
</evidence>
<accession>A0ABM3N667</accession>
<comment type="similarity">
    <text evidence="2">Belongs to the AB hydrolase superfamily. LDAH family.</text>
</comment>
<dbReference type="GO" id="GO:0016787">
    <property type="term" value="F:hydrolase activity"/>
    <property type="evidence" value="ECO:0007669"/>
    <property type="project" value="UniProtKB-KW"/>
</dbReference>
<dbReference type="SUPFAM" id="SSF53474">
    <property type="entry name" value="alpha/beta-Hydrolases"/>
    <property type="match status" value="1"/>
</dbReference>
<keyword evidence="4" id="KW-0551">Lipid droplet</keyword>
<dbReference type="Pfam" id="PF10230">
    <property type="entry name" value="LIDHydrolase"/>
    <property type="match status" value="1"/>
</dbReference>
<evidence type="ECO:0000256" key="2">
    <source>
        <dbReference type="ARBA" id="ARBA00008300"/>
    </source>
</evidence>
<comment type="catalytic activity">
    <reaction evidence="8">
        <text>a cholesterol ester + H2O = cholesterol + a fatty acid + H(+)</text>
        <dbReference type="Rhea" id="RHEA:36403"/>
        <dbReference type="ChEBI" id="CHEBI:15377"/>
        <dbReference type="ChEBI" id="CHEBI:15378"/>
        <dbReference type="ChEBI" id="CHEBI:16113"/>
        <dbReference type="ChEBI" id="CHEBI:17002"/>
        <dbReference type="ChEBI" id="CHEBI:28868"/>
        <dbReference type="EC" id="3.1.1.13"/>
    </reaction>
    <physiologicalReaction direction="left-to-right" evidence="8">
        <dbReference type="Rhea" id="RHEA:36404"/>
    </physiologicalReaction>
</comment>
<dbReference type="PANTHER" id="PTHR13390">
    <property type="entry name" value="LIPASE"/>
    <property type="match status" value="1"/>
</dbReference>
<comment type="subcellular location">
    <subcellularLocation>
        <location evidence="1">Lipid droplet</location>
    </subcellularLocation>
</comment>
<gene>
    <name evidence="10" type="primary">LOC113518456</name>
</gene>
<dbReference type="RefSeq" id="XP_052759076.1">
    <property type="nucleotide sequence ID" value="XM_052903116.1"/>
</dbReference>
<proteinExistence type="inferred from homology"/>
<evidence type="ECO:0000256" key="3">
    <source>
        <dbReference type="ARBA" id="ARBA00019242"/>
    </source>
</evidence>
<keyword evidence="5 10" id="KW-0378">Hydrolase</keyword>
<protein>
    <recommendedName>
        <fullName evidence="3">Lipid droplet-associated hydrolase</fullName>
        <ecNumber evidence="7">3.1.1.13</ecNumber>
    </recommendedName>
    <alternativeName>
        <fullName evidence="6">Lipid droplet-associated serine hydrolase</fullName>
    </alternativeName>
</protein>
<evidence type="ECO:0000256" key="4">
    <source>
        <dbReference type="ARBA" id="ARBA00022677"/>
    </source>
</evidence>
<dbReference type="PANTHER" id="PTHR13390:SF0">
    <property type="entry name" value="LIPID DROPLET-ASSOCIATED HYDROLASE"/>
    <property type="match status" value="1"/>
</dbReference>
<dbReference type="GeneID" id="113518456"/>
<sequence length="303" mass="34477">MSFKTVCRTLNYVRTPLLMWENINDCKGSDVVVCITGNPGIIDFYTEFGSEVHKNTGLPVCVIGQAGHDEPPSGPEEKLESSDNLYNLKGQVAQKLDLINNHIDKKSKIHLIGHSIGAWLIIELLEKDPNLISRVSSVTLLFPTLQKMVESPNGKQFVKYVKTFHSLIIMLLTLLNYLPVLVKTLLVDIYLKSNSLPSHYSDRILKCLNPNTMDKVIYLAIDEMQTVTTLNKSAIDRIKHLTCVIYSNRDNWAPIEYFDDFIRFKPSIEMKLVNINHAFVLKSSNRVAEMVVDFIKTKMYLTN</sequence>
<evidence type="ECO:0000256" key="6">
    <source>
        <dbReference type="ARBA" id="ARBA00031924"/>
    </source>
</evidence>
<evidence type="ECO:0000256" key="7">
    <source>
        <dbReference type="ARBA" id="ARBA00039150"/>
    </source>
</evidence>
<dbReference type="EC" id="3.1.1.13" evidence="7"/>
<name>A0ABM3N667_GALME</name>
<organism evidence="9 10">
    <name type="scientific">Galleria mellonella</name>
    <name type="common">Greater wax moth</name>
    <dbReference type="NCBI Taxonomy" id="7137"/>
    <lineage>
        <taxon>Eukaryota</taxon>
        <taxon>Metazoa</taxon>
        <taxon>Ecdysozoa</taxon>
        <taxon>Arthropoda</taxon>
        <taxon>Hexapoda</taxon>
        <taxon>Insecta</taxon>
        <taxon>Pterygota</taxon>
        <taxon>Neoptera</taxon>
        <taxon>Endopterygota</taxon>
        <taxon>Lepidoptera</taxon>
        <taxon>Glossata</taxon>
        <taxon>Ditrysia</taxon>
        <taxon>Pyraloidea</taxon>
        <taxon>Pyralidae</taxon>
        <taxon>Galleriinae</taxon>
        <taxon>Galleria</taxon>
    </lineage>
</organism>
<evidence type="ECO:0000256" key="1">
    <source>
        <dbReference type="ARBA" id="ARBA00004502"/>
    </source>
</evidence>
<dbReference type="InterPro" id="IPR029058">
    <property type="entry name" value="AB_hydrolase_fold"/>
</dbReference>
<evidence type="ECO:0000256" key="5">
    <source>
        <dbReference type="ARBA" id="ARBA00022801"/>
    </source>
</evidence>
<evidence type="ECO:0000313" key="10">
    <source>
        <dbReference type="RefSeq" id="XP_052759076.1"/>
    </source>
</evidence>
<evidence type="ECO:0000313" key="9">
    <source>
        <dbReference type="Proteomes" id="UP001652740"/>
    </source>
</evidence>
<dbReference type="Gene3D" id="3.40.50.1820">
    <property type="entry name" value="alpha/beta hydrolase"/>
    <property type="match status" value="1"/>
</dbReference>
<reference evidence="10" key="1">
    <citation type="submission" date="2025-08" db="UniProtKB">
        <authorList>
            <consortium name="RefSeq"/>
        </authorList>
    </citation>
    <scope>IDENTIFICATION</scope>
    <source>
        <tissue evidence="10">Whole larvae</tissue>
    </source>
</reference>
<keyword evidence="9" id="KW-1185">Reference proteome</keyword>
<dbReference type="InterPro" id="IPR019363">
    <property type="entry name" value="LDAH"/>
</dbReference>
<dbReference type="Proteomes" id="UP001652740">
    <property type="component" value="Unplaced"/>
</dbReference>